<reference evidence="2 3" key="1">
    <citation type="journal article" date="2019" name="Int. J. Syst. Evol. Microbiol.">
        <title>The Global Catalogue of Microorganisms (GCM) 10K type strain sequencing project: providing services to taxonomists for standard genome sequencing and annotation.</title>
        <authorList>
            <consortium name="The Broad Institute Genomics Platform"/>
            <consortium name="The Broad Institute Genome Sequencing Center for Infectious Disease"/>
            <person name="Wu L."/>
            <person name="Ma J."/>
        </authorList>
    </citation>
    <scope>NUCLEOTIDE SEQUENCE [LARGE SCALE GENOMIC DNA]</scope>
    <source>
        <strain evidence="2 3">JCM 15900</strain>
    </source>
</reference>
<sequence length="352" mass="37976">MHHSSPPGNSDLSRRGLLGLAAAVPLLAAAGCAPGASDRGLRPDGALRVSSYITPGYDDLYPGLLAFNDALDQRLGAGVVDFFDSGSLLNAEQLVPGMLRGVTDVGIQTSSYVSTSFPILGAAELPFVNDGFEQLRRALAPESPLENLMNEHLRPQGIMNLGAMPCTLQWLFTVDRPVEKPEDLHGLRIRTAGHVEGQTIKALGGSPVSMSSGELYEALERGTIDGMVSYLGTVVSRGLEDVLGYAMQAHFGGYSVDAYANTRWYADTSPEVQEALLEAGRVYAEIGTEKQLEVYEESYLPGVEESGLEIIRYDEAQVDRFRDATAGVVDWWRSTVGDDELADRALSYVKEA</sequence>
<dbReference type="Proteomes" id="UP001500984">
    <property type="component" value="Unassembled WGS sequence"/>
</dbReference>
<comment type="caution">
    <text evidence="2">The sequence shown here is derived from an EMBL/GenBank/DDBJ whole genome shotgun (WGS) entry which is preliminary data.</text>
</comment>
<dbReference type="InterPro" id="IPR038404">
    <property type="entry name" value="TRAP_DctP_sf"/>
</dbReference>
<evidence type="ECO:0000313" key="3">
    <source>
        <dbReference type="Proteomes" id="UP001500984"/>
    </source>
</evidence>
<keyword evidence="3" id="KW-1185">Reference proteome</keyword>
<keyword evidence="1" id="KW-0732">Signal</keyword>
<evidence type="ECO:0000256" key="1">
    <source>
        <dbReference type="ARBA" id="ARBA00022729"/>
    </source>
</evidence>
<protein>
    <submittedName>
        <fullName evidence="2">C4-dicarboxylate TRAP transporter substrate-binding protein</fullName>
    </submittedName>
</protein>
<dbReference type="NCBIfam" id="NF037995">
    <property type="entry name" value="TRAP_S1"/>
    <property type="match status" value="1"/>
</dbReference>
<dbReference type="Pfam" id="PF03480">
    <property type="entry name" value="DctP"/>
    <property type="match status" value="1"/>
</dbReference>
<proteinExistence type="predicted"/>
<dbReference type="InterPro" id="IPR018389">
    <property type="entry name" value="DctP_fam"/>
</dbReference>
<evidence type="ECO:0000313" key="2">
    <source>
        <dbReference type="EMBL" id="GAA2089794.1"/>
    </source>
</evidence>
<dbReference type="PANTHER" id="PTHR33376:SF15">
    <property type="entry name" value="BLL6794 PROTEIN"/>
    <property type="match status" value="1"/>
</dbReference>
<dbReference type="PANTHER" id="PTHR33376">
    <property type="match status" value="1"/>
</dbReference>
<dbReference type="Gene3D" id="3.40.190.170">
    <property type="entry name" value="Bacterial extracellular solute-binding protein, family 7"/>
    <property type="match status" value="1"/>
</dbReference>
<dbReference type="EMBL" id="BAAAPZ010000002">
    <property type="protein sequence ID" value="GAA2089794.1"/>
    <property type="molecule type" value="Genomic_DNA"/>
</dbReference>
<gene>
    <name evidence="2" type="ORF">GCM10009823_05810</name>
</gene>
<organism evidence="2 3">
    <name type="scientific">Brevibacterium salitolerans</name>
    <dbReference type="NCBI Taxonomy" id="1403566"/>
    <lineage>
        <taxon>Bacteria</taxon>
        <taxon>Bacillati</taxon>
        <taxon>Actinomycetota</taxon>
        <taxon>Actinomycetes</taxon>
        <taxon>Micrococcales</taxon>
        <taxon>Brevibacteriaceae</taxon>
        <taxon>Brevibacterium</taxon>
    </lineage>
</organism>
<accession>A0ABN2WE48</accession>
<dbReference type="RefSeq" id="WP_291794601.1">
    <property type="nucleotide sequence ID" value="NZ_BAAAPZ010000002.1"/>
</dbReference>
<dbReference type="PROSITE" id="PS51318">
    <property type="entry name" value="TAT"/>
    <property type="match status" value="1"/>
</dbReference>
<dbReference type="InterPro" id="IPR006311">
    <property type="entry name" value="TAT_signal"/>
</dbReference>
<dbReference type="CDD" id="cd13603">
    <property type="entry name" value="PBP2_TRAP_Siap_TeaA_like"/>
    <property type="match status" value="1"/>
</dbReference>
<name>A0ABN2WE48_9MICO</name>